<sequence length="51" mass="5858">MQVNIFSIFAVMSALVASSLGFLRAIADNDGLDPSWPTNYLYNRRLYCWKQ</sequence>
<keyword evidence="1" id="KW-0472">Membrane</keyword>
<dbReference type="EMBL" id="CP019476">
    <property type="protein sequence ID" value="UQC81927.1"/>
    <property type="molecule type" value="Genomic_DNA"/>
</dbReference>
<dbReference type="AlphaFoldDB" id="A0A9Q8SQY8"/>
<feature type="transmembrane region" description="Helical" evidence="1">
    <location>
        <begin position="6"/>
        <end position="27"/>
    </location>
</feature>
<dbReference type="RefSeq" id="XP_049143551.1">
    <property type="nucleotide sequence ID" value="XM_049286408.1"/>
</dbReference>
<dbReference type="KEGG" id="clup:CLUP02_07413"/>
<evidence type="ECO:0000256" key="1">
    <source>
        <dbReference type="SAM" id="Phobius"/>
    </source>
</evidence>
<proteinExistence type="predicted"/>
<reference evidence="2" key="1">
    <citation type="journal article" date="2021" name="Mol. Plant Microbe Interact.">
        <title>Complete Genome Sequence of the Plant-Pathogenic Fungus Colletotrichum lupini.</title>
        <authorList>
            <person name="Baroncelli R."/>
            <person name="Pensec F."/>
            <person name="Da Lio D."/>
            <person name="Boufleur T."/>
            <person name="Vicente I."/>
            <person name="Sarrocco S."/>
            <person name="Picot A."/>
            <person name="Baraldi E."/>
            <person name="Sukno S."/>
            <person name="Thon M."/>
            <person name="Le Floch G."/>
        </authorList>
    </citation>
    <scope>NUCLEOTIDE SEQUENCE</scope>
    <source>
        <strain evidence="2">IMI 504893</strain>
    </source>
</reference>
<dbReference type="GeneID" id="73341418"/>
<keyword evidence="1" id="KW-0812">Transmembrane</keyword>
<keyword evidence="1" id="KW-1133">Transmembrane helix</keyword>
<accession>A0A9Q8SQY8</accession>
<keyword evidence="3" id="KW-1185">Reference proteome</keyword>
<dbReference type="Proteomes" id="UP000830671">
    <property type="component" value="Chromosome 4"/>
</dbReference>
<gene>
    <name evidence="2" type="ORF">CLUP02_07413</name>
</gene>
<evidence type="ECO:0000313" key="3">
    <source>
        <dbReference type="Proteomes" id="UP000830671"/>
    </source>
</evidence>
<organism evidence="2 3">
    <name type="scientific">Colletotrichum lupini</name>
    <dbReference type="NCBI Taxonomy" id="145971"/>
    <lineage>
        <taxon>Eukaryota</taxon>
        <taxon>Fungi</taxon>
        <taxon>Dikarya</taxon>
        <taxon>Ascomycota</taxon>
        <taxon>Pezizomycotina</taxon>
        <taxon>Sordariomycetes</taxon>
        <taxon>Hypocreomycetidae</taxon>
        <taxon>Glomerellales</taxon>
        <taxon>Glomerellaceae</taxon>
        <taxon>Colletotrichum</taxon>
        <taxon>Colletotrichum acutatum species complex</taxon>
    </lineage>
</organism>
<protein>
    <submittedName>
        <fullName evidence="2">Uncharacterized protein</fullName>
    </submittedName>
</protein>
<name>A0A9Q8SQY8_9PEZI</name>
<evidence type="ECO:0000313" key="2">
    <source>
        <dbReference type="EMBL" id="UQC81927.1"/>
    </source>
</evidence>